<sequence length="112" mass="12857">MNYKPNLGWYYSSLNDRTPSWSSASYLYNFLIRNNAAGPRAQEVPIIEMEPGDVIQLGDGSNHFYHSLFVVETGMIPSRNNIRICTHTYDSSYRPLNSYISDSIRYLKISVP</sequence>
<evidence type="ECO:0000259" key="1">
    <source>
        <dbReference type="Pfam" id="PF12671"/>
    </source>
</evidence>
<feature type="domain" description="Putative amidase" evidence="1">
    <location>
        <begin position="5"/>
        <end position="103"/>
    </location>
</feature>
<gene>
    <name evidence="2" type="ORF">SDC9_185322</name>
</gene>
<reference evidence="2" key="1">
    <citation type="submission" date="2019-08" db="EMBL/GenBank/DDBJ databases">
        <authorList>
            <person name="Kucharzyk K."/>
            <person name="Murdoch R.W."/>
            <person name="Higgins S."/>
            <person name="Loffler F."/>
        </authorList>
    </citation>
    <scope>NUCLEOTIDE SEQUENCE</scope>
</reference>
<proteinExistence type="predicted"/>
<dbReference type="InterPro" id="IPR024301">
    <property type="entry name" value="Amidase_6"/>
</dbReference>
<accession>A0A645HFL6</accession>
<dbReference type="AlphaFoldDB" id="A0A645HFL6"/>
<dbReference type="Pfam" id="PF12671">
    <property type="entry name" value="Amidase_6"/>
    <property type="match status" value="1"/>
</dbReference>
<protein>
    <recommendedName>
        <fullName evidence="1">Putative amidase domain-containing protein</fullName>
    </recommendedName>
</protein>
<comment type="caution">
    <text evidence="2">The sequence shown here is derived from an EMBL/GenBank/DDBJ whole genome shotgun (WGS) entry which is preliminary data.</text>
</comment>
<evidence type="ECO:0000313" key="2">
    <source>
        <dbReference type="EMBL" id="MPN37801.1"/>
    </source>
</evidence>
<dbReference type="EMBL" id="VSSQ01092667">
    <property type="protein sequence ID" value="MPN37801.1"/>
    <property type="molecule type" value="Genomic_DNA"/>
</dbReference>
<organism evidence="2">
    <name type="scientific">bioreactor metagenome</name>
    <dbReference type="NCBI Taxonomy" id="1076179"/>
    <lineage>
        <taxon>unclassified sequences</taxon>
        <taxon>metagenomes</taxon>
        <taxon>ecological metagenomes</taxon>
    </lineage>
</organism>
<name>A0A645HFL6_9ZZZZ</name>